<protein>
    <recommendedName>
        <fullName evidence="2">DUF4915 domain-containing protein</fullName>
    </recommendedName>
</protein>
<accession>A0A6S6U2U9</accession>
<dbReference type="SUPFAM" id="SSF63825">
    <property type="entry name" value="YWTD domain"/>
    <property type="match status" value="1"/>
</dbReference>
<gene>
    <name evidence="1" type="ORF">HELGO_WM45824</name>
</gene>
<name>A0A6S6U2U9_9BACT</name>
<dbReference type="EMBL" id="CACVAQ010000302">
    <property type="protein sequence ID" value="CAA6821796.1"/>
    <property type="molecule type" value="Genomic_DNA"/>
</dbReference>
<sequence>MNPIFSKAKDVAKARFERSLKEVEAQKQQTFVPSPFSVQTIGDKNIDFSIIFSTSNGVFILDPKNGIQQQILEGKYYGITKQHSLWFFSRSNNQGDRDHTKNDRISDISTAKITNDQVEDYRLKLFGIPGEVHQIDIFEDQLIFPHSGYNQILSMETAALLKAEQPLWFDAYRSIPLSIKAPSHLNSIYINKEKIYLIAHNYTMRTGRLSDLIVYDKNTSDVQIKALKAHSAHNICVLQGDLYYCDSNNKKLFKNETVYFEGDKLLRGLSINDKYIFVGGSDICFDNYKRFSNSPSIYLLDRFTGKHISTFILPDLGDLYEIRQFKAIDYAMSTH</sequence>
<organism evidence="1">
    <name type="scientific">uncultured Aureispira sp</name>
    <dbReference type="NCBI Taxonomy" id="1331704"/>
    <lineage>
        <taxon>Bacteria</taxon>
        <taxon>Pseudomonadati</taxon>
        <taxon>Bacteroidota</taxon>
        <taxon>Saprospiria</taxon>
        <taxon>Saprospirales</taxon>
        <taxon>Saprospiraceae</taxon>
        <taxon>Aureispira</taxon>
        <taxon>environmental samples</taxon>
    </lineage>
</organism>
<evidence type="ECO:0008006" key="2">
    <source>
        <dbReference type="Google" id="ProtNLM"/>
    </source>
</evidence>
<evidence type="ECO:0000313" key="1">
    <source>
        <dbReference type="EMBL" id="CAA6821796.1"/>
    </source>
</evidence>
<dbReference type="AlphaFoldDB" id="A0A6S6U2U9"/>
<proteinExistence type="predicted"/>
<reference evidence="1" key="1">
    <citation type="submission" date="2020-01" db="EMBL/GenBank/DDBJ databases">
        <authorList>
            <person name="Meier V. D."/>
            <person name="Meier V D."/>
        </authorList>
    </citation>
    <scope>NUCLEOTIDE SEQUENCE</scope>
    <source>
        <strain evidence="1">HLG_WM_MAG_10</strain>
    </source>
</reference>